<reference evidence="2" key="1">
    <citation type="submission" date="2020-04" db="EMBL/GenBank/DDBJ databases">
        <title>Ralstonia solanacearum UW576, UW763, UW773, and UW774.</title>
        <authorList>
            <person name="Steidl O."/>
            <person name="Truchon A."/>
            <person name="Allen C."/>
        </authorList>
    </citation>
    <scope>NUCLEOTIDE SEQUENCE [LARGE SCALE GENOMIC DNA]</scope>
    <source>
        <strain evidence="2">UW774</strain>
    </source>
</reference>
<name>A0AA92QB30_RALSL</name>
<organism evidence="1 2">
    <name type="scientific">Ralstonia solanacearum</name>
    <name type="common">Pseudomonas solanacearum</name>
    <dbReference type="NCBI Taxonomy" id="305"/>
    <lineage>
        <taxon>Bacteria</taxon>
        <taxon>Pseudomonadati</taxon>
        <taxon>Pseudomonadota</taxon>
        <taxon>Betaproteobacteria</taxon>
        <taxon>Burkholderiales</taxon>
        <taxon>Burkholderiaceae</taxon>
        <taxon>Ralstonia</taxon>
        <taxon>Ralstonia solanacearum species complex</taxon>
    </lineage>
</organism>
<evidence type="ECO:0000313" key="2">
    <source>
        <dbReference type="Proteomes" id="UP000593970"/>
    </source>
</evidence>
<accession>A0AA92QB30</accession>
<dbReference type="EMBL" id="CP051169">
    <property type="protein sequence ID" value="QOK96568.1"/>
    <property type="molecule type" value="Genomic_DNA"/>
</dbReference>
<sequence>MTAATLQRSTRQVLGRRKFKAALDRIEARLFRAREPFAVFVRNGEALMVRTSTQTFETEAARAARRGANSHLVGVYDARATMACVRADLECFCR</sequence>
<protein>
    <submittedName>
        <fullName evidence="1">Uncharacterized protein</fullName>
    </submittedName>
</protein>
<dbReference type="AlphaFoldDB" id="A0AA92QB30"/>
<evidence type="ECO:0000313" key="1">
    <source>
        <dbReference type="EMBL" id="QOK96568.1"/>
    </source>
</evidence>
<proteinExistence type="predicted"/>
<gene>
    <name evidence="1" type="ORF">HF909_09045</name>
</gene>
<dbReference type="Proteomes" id="UP000593970">
    <property type="component" value="Chromosome"/>
</dbReference>